<evidence type="ECO:0000313" key="1">
    <source>
        <dbReference type="EMBL" id="KDS42910.1"/>
    </source>
</evidence>
<dbReference type="AlphaFoldDB" id="A0A069S8J2"/>
<reference evidence="1 2" key="1">
    <citation type="submission" date="2014-04" db="EMBL/GenBank/DDBJ databases">
        <authorList>
            <person name="Sears C."/>
            <person name="Carroll K."/>
            <person name="Sack B.R."/>
            <person name="Qadri F."/>
            <person name="Myers L.L."/>
            <person name="Chung G.-T."/>
            <person name="Escheverria P."/>
            <person name="Fraser C.M."/>
            <person name="Sadzewicz L."/>
            <person name="Shefchek K.A."/>
            <person name="Tallon L."/>
            <person name="Das S.P."/>
            <person name="Daugherty S."/>
            <person name="Mongodin E.F."/>
        </authorList>
    </citation>
    <scope>NUCLEOTIDE SEQUENCE [LARGE SCALE GENOMIC DNA]</scope>
    <source>
        <strain evidence="1 2">3975 RP4</strain>
    </source>
</reference>
<dbReference type="Proteomes" id="UP000027661">
    <property type="component" value="Unassembled WGS sequence"/>
</dbReference>
<accession>A0A069S8J2</accession>
<evidence type="ECO:0000313" key="2">
    <source>
        <dbReference type="Proteomes" id="UP000027661"/>
    </source>
</evidence>
<sequence>MQVFNEEKSKVQINIDSNLQKKQVGVHDLLEVIKMQNEINELRKNGKLTPEDTVRIKDLYNKLNK</sequence>
<comment type="caution">
    <text evidence="1">The sequence shown here is derived from an EMBL/GenBank/DDBJ whole genome shotgun (WGS) entry which is preliminary data.</text>
</comment>
<dbReference type="PATRIC" id="fig|1339352.3.peg.4326"/>
<proteinExistence type="predicted"/>
<name>A0A069S8J2_PHOVU</name>
<gene>
    <name evidence="1" type="ORF">M099_4620</name>
</gene>
<organism evidence="1 2">
    <name type="scientific">Phocaeicola vulgatus str. 3975 RP4</name>
    <dbReference type="NCBI Taxonomy" id="1339352"/>
    <lineage>
        <taxon>Bacteria</taxon>
        <taxon>Pseudomonadati</taxon>
        <taxon>Bacteroidota</taxon>
        <taxon>Bacteroidia</taxon>
        <taxon>Bacteroidales</taxon>
        <taxon>Bacteroidaceae</taxon>
        <taxon>Phocaeicola</taxon>
    </lineage>
</organism>
<protein>
    <submittedName>
        <fullName evidence="1">Uncharacterized protein</fullName>
    </submittedName>
</protein>
<dbReference type="EMBL" id="JNHM01000180">
    <property type="protein sequence ID" value="KDS42910.1"/>
    <property type="molecule type" value="Genomic_DNA"/>
</dbReference>